<keyword evidence="2" id="KW-1185">Reference proteome</keyword>
<sequence length="139" mass="15198">MLNDDAISLTSSDLAASALLGSGQDNIDGMRKNSYERMRPIEEMLASYLSMVLQAYQADLIKDLDKGQVLSPDKVAELRHTTDVALRATKQAATAIGRSIVVAERHLWVNLADIGKKEKGFFLNAPVSPFELFGTSIET</sequence>
<comment type="caution">
    <text evidence="1">The sequence shown here is derived from an EMBL/GenBank/DDBJ whole genome shotgun (WGS) entry which is preliminary data.</text>
</comment>
<reference evidence="1 2" key="1">
    <citation type="submission" date="2024-05" db="EMBL/GenBank/DDBJ databases">
        <title>Genome sequencing and assembly of Indian major carp, Cirrhinus mrigala (Hamilton, 1822).</title>
        <authorList>
            <person name="Mohindra V."/>
            <person name="Chowdhury L.M."/>
            <person name="Lal K."/>
            <person name="Jena J.K."/>
        </authorList>
    </citation>
    <scope>NUCLEOTIDE SEQUENCE [LARGE SCALE GENOMIC DNA]</scope>
    <source>
        <strain evidence="1">CM1030</strain>
        <tissue evidence="1">Blood</tissue>
    </source>
</reference>
<dbReference type="Proteomes" id="UP001529510">
    <property type="component" value="Unassembled WGS sequence"/>
</dbReference>
<evidence type="ECO:0000313" key="1">
    <source>
        <dbReference type="EMBL" id="KAL0185429.1"/>
    </source>
</evidence>
<protein>
    <submittedName>
        <fullName evidence="1">Uncharacterized protein</fullName>
    </submittedName>
</protein>
<organism evidence="1 2">
    <name type="scientific">Cirrhinus mrigala</name>
    <name type="common">Mrigala</name>
    <dbReference type="NCBI Taxonomy" id="683832"/>
    <lineage>
        <taxon>Eukaryota</taxon>
        <taxon>Metazoa</taxon>
        <taxon>Chordata</taxon>
        <taxon>Craniata</taxon>
        <taxon>Vertebrata</taxon>
        <taxon>Euteleostomi</taxon>
        <taxon>Actinopterygii</taxon>
        <taxon>Neopterygii</taxon>
        <taxon>Teleostei</taxon>
        <taxon>Ostariophysi</taxon>
        <taxon>Cypriniformes</taxon>
        <taxon>Cyprinidae</taxon>
        <taxon>Labeoninae</taxon>
        <taxon>Labeonini</taxon>
        <taxon>Cirrhinus</taxon>
    </lineage>
</organism>
<evidence type="ECO:0000313" key="2">
    <source>
        <dbReference type="Proteomes" id="UP001529510"/>
    </source>
</evidence>
<feature type="non-terminal residue" evidence="1">
    <location>
        <position position="139"/>
    </location>
</feature>
<name>A0ABD0QH64_CIRMR</name>
<dbReference type="EMBL" id="JAMKFB020000009">
    <property type="protein sequence ID" value="KAL0185429.1"/>
    <property type="molecule type" value="Genomic_DNA"/>
</dbReference>
<accession>A0ABD0QH64</accession>
<gene>
    <name evidence="1" type="ORF">M9458_021126</name>
</gene>
<dbReference type="AlphaFoldDB" id="A0ABD0QH64"/>
<proteinExistence type="predicted"/>